<feature type="non-terminal residue" evidence="1">
    <location>
        <position position="1"/>
    </location>
</feature>
<dbReference type="Gene3D" id="3.30.470.20">
    <property type="entry name" value="ATP-grasp fold, B domain"/>
    <property type="match status" value="1"/>
</dbReference>
<name>X0UYU1_9ZZZZ</name>
<organism evidence="1">
    <name type="scientific">marine sediment metagenome</name>
    <dbReference type="NCBI Taxonomy" id="412755"/>
    <lineage>
        <taxon>unclassified sequences</taxon>
        <taxon>metagenomes</taxon>
        <taxon>ecological metagenomes</taxon>
    </lineage>
</organism>
<dbReference type="SUPFAM" id="SSF56059">
    <property type="entry name" value="Glutathione synthetase ATP-binding domain-like"/>
    <property type="match status" value="1"/>
</dbReference>
<accession>X0UYU1</accession>
<dbReference type="AlphaFoldDB" id="X0UYU1"/>
<sequence length="109" mass="12663">IDSYMRASKNKNILISNVGIGGREIYISKNKIPKQIIRLAKLIDNKFKNYKARMYTADFLIDKNGRIWLIELNDKPGIFIEKSVCAWKERESIGIKALIDNLKTFLYPL</sequence>
<comment type="caution">
    <text evidence="1">The sequence shown here is derived from an EMBL/GenBank/DDBJ whole genome shotgun (WGS) entry which is preliminary data.</text>
</comment>
<proteinExistence type="predicted"/>
<dbReference type="Pfam" id="PF14398">
    <property type="entry name" value="ATPgrasp_YheCD"/>
    <property type="match status" value="1"/>
</dbReference>
<dbReference type="EMBL" id="BARS01022082">
    <property type="protein sequence ID" value="GAG10994.1"/>
    <property type="molecule type" value="Genomic_DNA"/>
</dbReference>
<reference evidence="1" key="1">
    <citation type="journal article" date="2014" name="Front. Microbiol.">
        <title>High frequency of phylogenetically diverse reductive dehalogenase-homologous genes in deep subseafloor sedimentary metagenomes.</title>
        <authorList>
            <person name="Kawai M."/>
            <person name="Futagami T."/>
            <person name="Toyoda A."/>
            <person name="Takaki Y."/>
            <person name="Nishi S."/>
            <person name="Hori S."/>
            <person name="Arai W."/>
            <person name="Tsubouchi T."/>
            <person name="Morono Y."/>
            <person name="Uchiyama I."/>
            <person name="Ito T."/>
            <person name="Fujiyama A."/>
            <person name="Inagaki F."/>
            <person name="Takami H."/>
        </authorList>
    </citation>
    <scope>NUCLEOTIDE SEQUENCE</scope>
    <source>
        <strain evidence="1">Expedition CK06-06</strain>
    </source>
</reference>
<evidence type="ECO:0008006" key="2">
    <source>
        <dbReference type="Google" id="ProtNLM"/>
    </source>
</evidence>
<evidence type="ECO:0000313" key="1">
    <source>
        <dbReference type="EMBL" id="GAG10994.1"/>
    </source>
</evidence>
<dbReference type="InterPro" id="IPR026838">
    <property type="entry name" value="YheC/D"/>
</dbReference>
<protein>
    <recommendedName>
        <fullName evidence="2">ATP-grasp domain-containing protein</fullName>
    </recommendedName>
</protein>
<gene>
    <name evidence="1" type="ORF">S01H1_35341</name>
</gene>